<reference evidence="8 9" key="1">
    <citation type="submission" date="2019-01" db="EMBL/GenBank/DDBJ databases">
        <authorList>
            <person name="Chen W.-M."/>
        </authorList>
    </citation>
    <scope>NUCLEOTIDE SEQUENCE [LARGE SCALE GENOMIC DNA]</scope>
    <source>
        <strain evidence="8 9">HPM-16</strain>
    </source>
</reference>
<gene>
    <name evidence="8" type="ORF">EOE65_04665</name>
</gene>
<dbReference type="GO" id="GO:0030313">
    <property type="term" value="C:cell envelope"/>
    <property type="evidence" value="ECO:0007669"/>
    <property type="project" value="UniProtKB-SubCell"/>
</dbReference>
<feature type="binding site" evidence="7">
    <location>
        <position position="427"/>
    </location>
    <ligand>
        <name>Mg(2+)</name>
        <dbReference type="ChEBI" id="CHEBI:18420"/>
    </ligand>
</feature>
<keyword evidence="4 7" id="KW-0533">Nickel</keyword>
<evidence type="ECO:0000256" key="2">
    <source>
        <dbReference type="ARBA" id="ARBA00004196"/>
    </source>
</evidence>
<comment type="subcellular location">
    <subcellularLocation>
        <location evidence="2">Cell envelope</location>
    </subcellularLocation>
</comment>
<keyword evidence="9" id="KW-1185">Reference proteome</keyword>
<keyword evidence="7" id="KW-0408">Iron</keyword>
<proteinExistence type="inferred from homology"/>
<evidence type="ECO:0000256" key="4">
    <source>
        <dbReference type="ARBA" id="ARBA00022596"/>
    </source>
</evidence>
<feature type="binding site" evidence="7">
    <location>
        <position position="41"/>
    </location>
    <ligand>
        <name>Mg(2+)</name>
        <dbReference type="ChEBI" id="CHEBI:18420"/>
    </ligand>
</feature>
<dbReference type="InterPro" id="IPR050867">
    <property type="entry name" value="NiFe/NiFeSe_hydrgnase_LSU"/>
</dbReference>
<dbReference type="InterPro" id="IPR018194">
    <property type="entry name" value="Ni-dep_hyd_lsu_Ni_BS"/>
</dbReference>
<dbReference type="Proteomes" id="UP000282818">
    <property type="component" value="Unassembled WGS sequence"/>
</dbReference>
<dbReference type="Pfam" id="PF00374">
    <property type="entry name" value="NiFeSe_Hases"/>
    <property type="match status" value="2"/>
</dbReference>
<comment type="cofactor">
    <cofactor evidence="1 7">
        <name>Ni(2+)</name>
        <dbReference type="ChEBI" id="CHEBI:49786"/>
    </cofactor>
</comment>
<evidence type="ECO:0000256" key="3">
    <source>
        <dbReference type="ARBA" id="ARBA00009292"/>
    </source>
</evidence>
<feature type="binding site" evidence="7">
    <location>
        <position position="63"/>
    </location>
    <ligand>
        <name>Fe cation</name>
        <dbReference type="ChEBI" id="CHEBI:24875"/>
    </ligand>
</feature>
<accession>A0A437QEY0</accession>
<dbReference type="GO" id="GO:0008901">
    <property type="term" value="F:ferredoxin hydrogenase activity"/>
    <property type="evidence" value="ECO:0007669"/>
    <property type="project" value="InterPro"/>
</dbReference>
<feature type="binding site" evidence="7">
    <location>
        <position position="480"/>
    </location>
    <ligand>
        <name>Fe cation</name>
        <dbReference type="ChEBI" id="CHEBI:24875"/>
    </ligand>
</feature>
<dbReference type="PANTHER" id="PTHR42958">
    <property type="entry name" value="HYDROGENASE-2 LARGE CHAIN"/>
    <property type="match status" value="1"/>
</dbReference>
<evidence type="ECO:0000313" key="9">
    <source>
        <dbReference type="Proteomes" id="UP000282818"/>
    </source>
</evidence>
<evidence type="ECO:0000313" key="8">
    <source>
        <dbReference type="EMBL" id="RVU32949.1"/>
    </source>
</evidence>
<evidence type="ECO:0000256" key="6">
    <source>
        <dbReference type="ARBA" id="ARBA00023002"/>
    </source>
</evidence>
<organism evidence="8 9">
    <name type="scientific">Neptunomonas marina</name>
    <dbReference type="NCBI Taxonomy" id="1815562"/>
    <lineage>
        <taxon>Bacteria</taxon>
        <taxon>Pseudomonadati</taxon>
        <taxon>Pseudomonadota</taxon>
        <taxon>Gammaproteobacteria</taxon>
        <taxon>Oceanospirillales</taxon>
        <taxon>Oceanospirillaceae</taxon>
        <taxon>Neptunomonas</taxon>
    </lineage>
</organism>
<evidence type="ECO:0000256" key="1">
    <source>
        <dbReference type="ARBA" id="ARBA00001967"/>
    </source>
</evidence>
<evidence type="ECO:0000256" key="5">
    <source>
        <dbReference type="ARBA" id="ARBA00022723"/>
    </source>
</evidence>
<feature type="binding site" evidence="7">
    <location>
        <position position="483"/>
    </location>
    <ligand>
        <name>Mg(2+)</name>
        <dbReference type="ChEBI" id="CHEBI:18420"/>
    </ligand>
</feature>
<dbReference type="RefSeq" id="WP_127693116.1">
    <property type="nucleotide sequence ID" value="NZ_SACQ01000001.1"/>
</dbReference>
<name>A0A437QEY0_9GAMM</name>
<dbReference type="EMBL" id="SACQ01000001">
    <property type="protein sequence ID" value="RVU32949.1"/>
    <property type="molecule type" value="Genomic_DNA"/>
</dbReference>
<dbReference type="InterPro" id="IPR001501">
    <property type="entry name" value="Ni-dep_hyd_lsu"/>
</dbReference>
<feature type="binding site" evidence="7">
    <location>
        <position position="60"/>
    </location>
    <ligand>
        <name>Ni(2+)</name>
        <dbReference type="ChEBI" id="CHEBI:49786"/>
    </ligand>
</feature>
<comment type="caution">
    <text evidence="8">The sequence shown here is derived from an EMBL/GenBank/DDBJ whole genome shotgun (WGS) entry which is preliminary data.</text>
</comment>
<dbReference type="GO" id="GO:0016151">
    <property type="term" value="F:nickel cation binding"/>
    <property type="evidence" value="ECO:0007669"/>
    <property type="project" value="InterPro"/>
</dbReference>
<dbReference type="InterPro" id="IPR029014">
    <property type="entry name" value="NiFe-Hase_large"/>
</dbReference>
<keyword evidence="7" id="KW-0460">Magnesium</keyword>
<comment type="cofactor">
    <cofactor evidence="7">
        <name>Fe cation</name>
        <dbReference type="ChEBI" id="CHEBI:24875"/>
    </cofactor>
</comment>
<dbReference type="PANTHER" id="PTHR42958:SF4">
    <property type="entry name" value="HYDROGENASE EXPRESSION_FORMATION PROTEIN HUPK"/>
    <property type="match status" value="1"/>
</dbReference>
<protein>
    <submittedName>
        <fullName evidence="8">HupV protein</fullName>
    </submittedName>
</protein>
<dbReference type="Gene3D" id="1.10.645.10">
    <property type="entry name" value="Cytochrome-c3 Hydrogenase, chain B"/>
    <property type="match status" value="1"/>
</dbReference>
<evidence type="ECO:0000256" key="7">
    <source>
        <dbReference type="PIRSR" id="PIRSR601501-1"/>
    </source>
</evidence>
<dbReference type="SUPFAM" id="SSF56762">
    <property type="entry name" value="HydB/Nqo4-like"/>
    <property type="match status" value="1"/>
</dbReference>
<feature type="binding site" evidence="7">
    <location>
        <position position="477"/>
    </location>
    <ligand>
        <name>Ni(2+)</name>
        <dbReference type="ChEBI" id="CHEBI:49786"/>
    </ligand>
</feature>
<sequence length="483" mass="53463">MSKVLVGPFNRVEGDLEITLETADNRVSEARVNSPLYRGFETMLVSKAPYDAMVYTPRICGICSVSQSVGAARALADISQLEIPENGQLCTNLVLANENMADLLTHFYLFFMPDFARASYRGQPWFTNAEARFKAVKGTAHQEVLPARAKFLNLMGILAGKWPHSLSIQPGGTAKPIEPQERIRLLTLLGEFRSFLEQTLFGDDLERIAEISSTEQLQQWSEEADWQSSDLRRFLHISQSLELDTLGRATDQFMSYGNYPLDGTAFFKRGTYFGDQAGDLAVSSITEDVSHGWMESDTPRHPIRGRTVPTLQNEEAYSWCKAPRLGNQVVEVGAIARQAINGNPLVMDLIAKQGANVHSRIVARLLELALVIPQMQRWAKAIDPSEPFCNTAKLPKEGEGAGLLEAARGSLGHWVTLENGVIKNYQIIAPTTWNFSPRDANQQPGALEQALESTPLDSEEAAQSVAVQHVVRSFDPCMVCTVH</sequence>
<dbReference type="AlphaFoldDB" id="A0A437QEY0"/>
<keyword evidence="5 7" id="KW-0479">Metal-binding</keyword>
<comment type="similarity">
    <text evidence="3">Belongs to the [NiFe]/[NiFeSe] hydrogenase large subunit family.</text>
</comment>
<dbReference type="PROSITE" id="PS00507">
    <property type="entry name" value="NI_HGENASE_L_1"/>
    <property type="match status" value="1"/>
</dbReference>
<keyword evidence="6" id="KW-0560">Oxidoreductase</keyword>
<feature type="binding site" evidence="7">
    <location>
        <position position="63"/>
    </location>
    <ligand>
        <name>Ni(2+)</name>
        <dbReference type="ChEBI" id="CHEBI:49786"/>
    </ligand>
</feature>